<dbReference type="Gene3D" id="3.40.1360.10">
    <property type="match status" value="1"/>
</dbReference>
<dbReference type="EMBL" id="JXJQ01000022">
    <property type="protein sequence ID" value="KJY59496.1"/>
    <property type="molecule type" value="Genomic_DNA"/>
</dbReference>
<organism evidence="1 2">
    <name type="scientific">Bombilactobacillus mellifer</name>
    <dbReference type="NCBI Taxonomy" id="1218492"/>
    <lineage>
        <taxon>Bacteria</taxon>
        <taxon>Bacillati</taxon>
        <taxon>Bacillota</taxon>
        <taxon>Bacilli</taxon>
        <taxon>Lactobacillales</taxon>
        <taxon>Lactobacillaceae</taxon>
        <taxon>Bombilactobacillus</taxon>
    </lineage>
</organism>
<sequence>MEKERTAIQHNNENQWLAFKNAIRSVNPLNKTFPVEMNKPVKPNPSKSSVNKFTFYDNSKKYKDRNAQRVIKYLNEQHGIDRTFIECLFKEDLIRGYSGYSFWDKKQKKYIKVPPHIKFMHKVPRSIYYAQKKTRPSQEKNVGDDQIYIDPKTGTNTKNPRFGYDGKMIDPKGAKDYGWNFKSGNGRDYLFVFQSPIDAMSYYQLNKKALSKANATFLSISGSISKLNTIDNFTKAQYLSGPSQYKRVFLCPNKDAMGQSMITKYSQIIGVDKLTYDQQLKDKRVDKDNIKLYIEQPVVKGNDKSWNDILKGIQRGKYSYPAQNPVPNNYTKHLTLHQFGRQIVSTLMNSLSKDSQQKLELLMFDYSVVTKNFLGSHSEPIVAANPRIQLAKKVATSISRKDLSKINQFMEKEGGKFLFPKDLSYYTGSISGKNGNRTLLLKPVILKQISAPFITARDKTQLTYFLNQLSNDDSKQGFFHQIKNYMPIIKYLRNPLDLELKKQASNAYTEIKNVDQYLEDKSNSNTPQAASYKQDIKKIKRFTNRIIPEYSVGFRLSNFTSYKFRQVLDKYHQIELENAQKIYDFIVNVKPQLEKESFRLEIFQADKYDSMINDYFKNNGLQLPSSQQFNKNSNHKYEKISLSSLKKVDDKITDNPFEFNYDDLLDKIAIPYDPNYDDNVIKDPYKYLDKLEAENNKKLKKFKINRPFWVNRNKKEMHM</sequence>
<dbReference type="HOGENOM" id="CLU_384406_0_0_9"/>
<evidence type="ECO:0000313" key="1">
    <source>
        <dbReference type="EMBL" id="KJY59496.1"/>
    </source>
</evidence>
<accession>A0A0F4LPL6</accession>
<reference evidence="1 2" key="1">
    <citation type="submission" date="2015-01" db="EMBL/GenBank/DDBJ databases">
        <title>Comparative genomics of the lactic acid bacteria isolated from the honey bee gut.</title>
        <authorList>
            <person name="Ellegaard K.M."/>
            <person name="Tamarit D."/>
            <person name="Javelind E."/>
            <person name="Olofsson T."/>
            <person name="Andersson S.G."/>
            <person name="Vasquez A."/>
        </authorList>
    </citation>
    <scope>NUCLEOTIDE SEQUENCE [LARGE SCALE GENOMIC DNA]</scope>
    <source>
        <strain evidence="1 2">Bin4</strain>
        <plasmid evidence="1">pBin4p1</plasmid>
    </source>
</reference>
<name>A0A0F4LPL6_9LACO</name>
<dbReference type="AlphaFoldDB" id="A0A0F4LPL6"/>
<gene>
    <name evidence="1" type="ORF">JG30_12690</name>
</gene>
<evidence type="ECO:0000313" key="2">
    <source>
        <dbReference type="Proteomes" id="UP000033558"/>
    </source>
</evidence>
<dbReference type="PATRIC" id="fig|1218492.5.peg.64"/>
<keyword evidence="1" id="KW-0614">Plasmid</keyword>
<protein>
    <recommendedName>
        <fullName evidence="3">DUF3991 domain-containing protein</fullName>
    </recommendedName>
</protein>
<comment type="caution">
    <text evidence="1">The sequence shown here is derived from an EMBL/GenBank/DDBJ whole genome shotgun (WGS) entry which is preliminary data.</text>
</comment>
<keyword evidence="2" id="KW-1185">Reference proteome</keyword>
<proteinExistence type="predicted"/>
<dbReference type="Proteomes" id="UP000033558">
    <property type="component" value="Unassembled WGS sequence"/>
</dbReference>
<evidence type="ECO:0008006" key="3">
    <source>
        <dbReference type="Google" id="ProtNLM"/>
    </source>
</evidence>
<dbReference type="RefSeq" id="WP_046318095.1">
    <property type="nucleotide sequence ID" value="NZ_JBHSZT010000002.1"/>
</dbReference>
<geneLocation type="plasmid" evidence="1">
    <name>pBin4p1</name>
</geneLocation>